<protein>
    <submittedName>
        <fullName evidence="1">Uncharacterized protein</fullName>
    </submittedName>
</protein>
<sequence length="67" mass="7463">MPHLDNPGKSEPAIFTEIPIKDLPKDTQARHKKRIKEITKLGKRISNLNAEGVKDVKTMIKGLTSGK</sequence>
<proteinExistence type="predicted"/>
<evidence type="ECO:0000313" key="1">
    <source>
        <dbReference type="EMBL" id="KKK88322.1"/>
    </source>
</evidence>
<organism evidence="1">
    <name type="scientific">marine sediment metagenome</name>
    <dbReference type="NCBI Taxonomy" id="412755"/>
    <lineage>
        <taxon>unclassified sequences</taxon>
        <taxon>metagenomes</taxon>
        <taxon>ecological metagenomes</taxon>
    </lineage>
</organism>
<dbReference type="AlphaFoldDB" id="A0A0F8Z3I6"/>
<comment type="caution">
    <text evidence="1">The sequence shown here is derived from an EMBL/GenBank/DDBJ whole genome shotgun (WGS) entry which is preliminary data.</text>
</comment>
<dbReference type="EMBL" id="LAZR01050005">
    <property type="protein sequence ID" value="KKK88322.1"/>
    <property type="molecule type" value="Genomic_DNA"/>
</dbReference>
<name>A0A0F8Z3I6_9ZZZZ</name>
<reference evidence="1" key="1">
    <citation type="journal article" date="2015" name="Nature">
        <title>Complex archaea that bridge the gap between prokaryotes and eukaryotes.</title>
        <authorList>
            <person name="Spang A."/>
            <person name="Saw J.H."/>
            <person name="Jorgensen S.L."/>
            <person name="Zaremba-Niedzwiedzka K."/>
            <person name="Martijn J."/>
            <person name="Lind A.E."/>
            <person name="van Eijk R."/>
            <person name="Schleper C."/>
            <person name="Guy L."/>
            <person name="Ettema T.J."/>
        </authorList>
    </citation>
    <scope>NUCLEOTIDE SEQUENCE</scope>
</reference>
<gene>
    <name evidence="1" type="ORF">LCGC14_2744330</name>
</gene>
<accession>A0A0F8Z3I6</accession>